<sequence length="267" mass="29104">MGLGAVQEPDWLEWDSRAPLQIAERQRLLAERRAEVLADTPGSEAACAELRDVLAGHLEAHRPGWKRPDWDADEHPLASVCPWAVEDFCLMKPGPEGAVLIAAILCFPSRWRLADKIGKPMIAIHVPVPGYKEALGKPVDRFLASIKAGRLASRFNWSIMDDATLFQPKGHGLAGHNAAITAANAGEMLWLRVERQTFRLLPESGVVAFGIGMHVTPLAQVVEIAGEAGKLASAVRGLPPEMERYKSLLPYRAALLDYLDGKALSLA</sequence>
<evidence type="ECO:0000313" key="2">
    <source>
        <dbReference type="Proteomes" id="UP000708298"/>
    </source>
</evidence>
<keyword evidence="2" id="KW-1185">Reference proteome</keyword>
<gene>
    <name evidence="1" type="ORF">ASILVAE211_01115</name>
</gene>
<evidence type="ECO:0000313" key="1">
    <source>
        <dbReference type="EMBL" id="MCB8873762.1"/>
    </source>
</evidence>
<dbReference type="Pfam" id="PF11927">
    <property type="entry name" value="HODM_asu-like"/>
    <property type="match status" value="2"/>
</dbReference>
<name>A0A963YNE3_9PROT</name>
<dbReference type="EMBL" id="JAESVB010000001">
    <property type="protein sequence ID" value="MCB8873762.1"/>
    <property type="molecule type" value="Genomic_DNA"/>
</dbReference>
<dbReference type="AlphaFoldDB" id="A0A963YNE3"/>
<accession>A0A963YNE3</accession>
<comment type="caution">
    <text evidence="1">The sequence shown here is derived from an EMBL/GenBank/DDBJ whole genome shotgun (WGS) entry which is preliminary data.</text>
</comment>
<dbReference type="InterPro" id="IPR021848">
    <property type="entry name" value="HODM_asu-like"/>
</dbReference>
<organism evidence="1 2">
    <name type="scientific">Acidisoma silvae</name>
    <dbReference type="NCBI Taxonomy" id="2802396"/>
    <lineage>
        <taxon>Bacteria</taxon>
        <taxon>Pseudomonadati</taxon>
        <taxon>Pseudomonadota</taxon>
        <taxon>Alphaproteobacteria</taxon>
        <taxon>Acetobacterales</taxon>
        <taxon>Acidocellaceae</taxon>
        <taxon>Acidisoma</taxon>
    </lineage>
</organism>
<proteinExistence type="predicted"/>
<reference evidence="1" key="1">
    <citation type="journal article" date="2021" name="Microorganisms">
        <title>Acidisoma silvae sp. nov. and Acidisomacellulosilytica sp. nov., Two Acidophilic Bacteria Isolated from Decaying Wood, Hydrolyzing Cellulose and Producing Poly-3-hydroxybutyrate.</title>
        <authorList>
            <person name="Mieszkin S."/>
            <person name="Pouder E."/>
            <person name="Uroz S."/>
            <person name="Simon-Colin C."/>
            <person name="Alain K."/>
        </authorList>
    </citation>
    <scope>NUCLEOTIDE SEQUENCE</scope>
    <source>
        <strain evidence="1">HW T2.11</strain>
    </source>
</reference>
<dbReference type="Proteomes" id="UP000708298">
    <property type="component" value="Unassembled WGS sequence"/>
</dbReference>
<protein>
    <submittedName>
        <fullName evidence="1">DUF3445 domain-containing protein</fullName>
    </submittedName>
</protein>
<reference evidence="1" key="2">
    <citation type="submission" date="2021-01" db="EMBL/GenBank/DDBJ databases">
        <authorList>
            <person name="Mieszkin S."/>
            <person name="Pouder E."/>
            <person name="Alain K."/>
        </authorList>
    </citation>
    <scope>NUCLEOTIDE SEQUENCE</scope>
    <source>
        <strain evidence="1">HW T2.11</strain>
    </source>
</reference>